<reference evidence="1 2" key="1">
    <citation type="submission" date="2016-03" db="EMBL/GenBank/DDBJ databases">
        <title>Chemosynthetic sulphur-oxidizing symbionts of marine invertebrate animals are capable of nitrogen fixation.</title>
        <authorList>
            <person name="Petersen J.M."/>
            <person name="Kemper A."/>
            <person name="Gruber-Vodicka H."/>
            <person name="Cardini U."/>
            <person name="Geest Mvander."/>
            <person name="Kleiner M."/>
            <person name="Bulgheresi S."/>
            <person name="Fussmann M."/>
            <person name="Herbold C."/>
            <person name="Seah B.K.B."/>
            <person name="Antony C.Paul."/>
            <person name="Liu D."/>
            <person name="Belitz A."/>
            <person name="Weber M."/>
        </authorList>
    </citation>
    <scope>NUCLEOTIDE SEQUENCE [LARGE SCALE GENOMIC DNA]</scope>
    <source>
        <strain evidence="1">G_D</strain>
    </source>
</reference>
<organism evidence="1 2">
    <name type="scientific">Candidatus Thiodiazotropha endoloripes</name>
    <dbReference type="NCBI Taxonomy" id="1818881"/>
    <lineage>
        <taxon>Bacteria</taxon>
        <taxon>Pseudomonadati</taxon>
        <taxon>Pseudomonadota</taxon>
        <taxon>Gammaproteobacteria</taxon>
        <taxon>Chromatiales</taxon>
        <taxon>Sedimenticolaceae</taxon>
        <taxon>Candidatus Thiodiazotropha</taxon>
    </lineage>
</organism>
<dbReference type="Pfam" id="PF12974">
    <property type="entry name" value="Phosphonate-bd"/>
    <property type="match status" value="1"/>
</dbReference>
<dbReference type="PANTHER" id="PTHR35841">
    <property type="entry name" value="PHOSPHONATES-BINDING PERIPLASMIC PROTEIN"/>
    <property type="match status" value="1"/>
</dbReference>
<dbReference type="Proteomes" id="UP000094849">
    <property type="component" value="Unassembled WGS sequence"/>
</dbReference>
<keyword evidence="2" id="KW-1185">Reference proteome</keyword>
<evidence type="ECO:0000313" key="1">
    <source>
        <dbReference type="EMBL" id="ODB97288.1"/>
    </source>
</evidence>
<evidence type="ECO:0000313" key="2">
    <source>
        <dbReference type="Proteomes" id="UP000094849"/>
    </source>
</evidence>
<name>A0A1E2UR87_9GAMM</name>
<dbReference type="STRING" id="1818881.A3196_11270"/>
<dbReference type="AlphaFoldDB" id="A0A1E2UR87"/>
<dbReference type="EMBL" id="LVJZ01000003">
    <property type="protein sequence ID" value="ODB97288.1"/>
    <property type="molecule type" value="Genomic_DNA"/>
</dbReference>
<evidence type="ECO:0008006" key="3">
    <source>
        <dbReference type="Google" id="ProtNLM"/>
    </source>
</evidence>
<gene>
    <name evidence="1" type="ORF">A3196_11270</name>
</gene>
<comment type="caution">
    <text evidence="1">The sequence shown here is derived from an EMBL/GenBank/DDBJ whole genome shotgun (WGS) entry which is preliminary data.</text>
</comment>
<dbReference type="Gene3D" id="3.40.190.10">
    <property type="entry name" value="Periplasmic binding protein-like II"/>
    <property type="match status" value="2"/>
</dbReference>
<proteinExistence type="predicted"/>
<dbReference type="RefSeq" id="WP_069014222.1">
    <property type="nucleotide sequence ID" value="NZ_LVJW01000003.1"/>
</dbReference>
<accession>A0A1E2UR87</accession>
<protein>
    <recommendedName>
        <fullName evidence="3">Solute-binding protein family 3/N-terminal domain-containing protein</fullName>
    </recommendedName>
</protein>
<dbReference type="PANTHER" id="PTHR35841:SF1">
    <property type="entry name" value="PHOSPHONATES-BINDING PERIPLASMIC PROTEIN"/>
    <property type="match status" value="1"/>
</dbReference>
<sequence>MQLKSVLKSIVCVTFILIQGLSLVNGSERNATILAGISKDTLYDISVADAKIAFSLVLNDILKESGEFVALDVFQNKLEVEKKLLKGDLDAVFTNTLQYLELEEHLNSNGAYIIQHGPNIKPKFYLITRRNAGRDSLAELRGKKISIPNGYAVGNMFLDVLLMRQNHPVSQRFFSEIREANDSNSSLVNLFFGKVDAALVTDFSYEVACELNPQMRKQLSIIQVSEPLIHQVVAVRDDFSQSKLDKIEPYFLNTQRSPNLAQSMSLFRISAIKKLNGNYLTEVRKLLQEFNDLNRRTISSATH</sequence>
<dbReference type="SUPFAM" id="SSF53850">
    <property type="entry name" value="Periplasmic binding protein-like II"/>
    <property type="match status" value="1"/>
</dbReference>